<keyword evidence="3" id="KW-1185">Reference proteome</keyword>
<reference evidence="2" key="1">
    <citation type="submission" date="2023-10" db="EMBL/GenBank/DDBJ databases">
        <title>Genome assembly of Pristionchus species.</title>
        <authorList>
            <person name="Yoshida K."/>
            <person name="Sommer R.J."/>
        </authorList>
    </citation>
    <scope>NUCLEOTIDE SEQUENCE</scope>
    <source>
        <strain evidence="2">RS0144</strain>
    </source>
</reference>
<evidence type="ECO:0000256" key="1">
    <source>
        <dbReference type="SAM" id="MobiDB-lite"/>
    </source>
</evidence>
<accession>A0AAV5T5S7</accession>
<dbReference type="AlphaFoldDB" id="A0AAV5T5S7"/>
<feature type="region of interest" description="Disordered" evidence="1">
    <location>
        <begin position="1"/>
        <end position="34"/>
    </location>
</feature>
<feature type="compositionally biased region" description="Basic and acidic residues" evidence="1">
    <location>
        <begin position="87"/>
        <end position="107"/>
    </location>
</feature>
<name>A0AAV5T5S7_9BILA</name>
<dbReference type="Proteomes" id="UP001432027">
    <property type="component" value="Unassembled WGS sequence"/>
</dbReference>
<gene>
    <name evidence="2" type="ORF">PENTCL1PPCAC_9211</name>
</gene>
<protein>
    <submittedName>
        <fullName evidence="2">Uncharacterized protein</fullName>
    </submittedName>
</protein>
<feature type="non-terminal residue" evidence="2">
    <location>
        <position position="1"/>
    </location>
</feature>
<organism evidence="2 3">
    <name type="scientific">Pristionchus entomophagus</name>
    <dbReference type="NCBI Taxonomy" id="358040"/>
    <lineage>
        <taxon>Eukaryota</taxon>
        <taxon>Metazoa</taxon>
        <taxon>Ecdysozoa</taxon>
        <taxon>Nematoda</taxon>
        <taxon>Chromadorea</taxon>
        <taxon>Rhabditida</taxon>
        <taxon>Rhabditina</taxon>
        <taxon>Diplogasteromorpha</taxon>
        <taxon>Diplogasteroidea</taxon>
        <taxon>Neodiplogasteridae</taxon>
        <taxon>Pristionchus</taxon>
    </lineage>
</organism>
<comment type="caution">
    <text evidence="2">The sequence shown here is derived from an EMBL/GenBank/DDBJ whole genome shotgun (WGS) entry which is preliminary data.</text>
</comment>
<feature type="compositionally biased region" description="Low complexity" evidence="1">
    <location>
        <begin position="9"/>
        <end position="34"/>
    </location>
</feature>
<dbReference type="EMBL" id="BTSX01000002">
    <property type="protein sequence ID" value="GMS87036.1"/>
    <property type="molecule type" value="Genomic_DNA"/>
</dbReference>
<evidence type="ECO:0000313" key="2">
    <source>
        <dbReference type="EMBL" id="GMS87036.1"/>
    </source>
</evidence>
<feature type="region of interest" description="Disordered" evidence="1">
    <location>
        <begin position="68"/>
        <end position="122"/>
    </location>
</feature>
<evidence type="ECO:0000313" key="3">
    <source>
        <dbReference type="Proteomes" id="UP001432027"/>
    </source>
</evidence>
<sequence length="212" mass="23585">TRLTMTPTPAASSIPRSASAAASPRSSPGRSSSAAMTVTSAFFTRNRFAVLSVGRLGPVAVLVDRSAPAPATHASSARERRRARKAALKEDLSELAEDTRREEKEGQEGGDGPDPAVVPAPAPIKQVTTSFRRYFHGRDPPKEMFTLGEMRVAERLVSTYYGETRRSERSRRKVEVPLRERVLRRNLVRSLTVLEYRTTHANDERSDWDMTF</sequence>
<proteinExistence type="predicted"/>